<dbReference type="KEGG" id="soa:G3M56_006065"/>
<evidence type="ECO:0000259" key="7">
    <source>
        <dbReference type="Pfam" id="PF00924"/>
    </source>
</evidence>
<dbReference type="InterPro" id="IPR008910">
    <property type="entry name" value="MSC_TM_helix"/>
</dbReference>
<dbReference type="Gene3D" id="2.30.30.60">
    <property type="match status" value="1"/>
</dbReference>
<accession>A0A6B3LA44</accession>
<proteinExistence type="inferred from homology"/>
<dbReference type="InterPro" id="IPR011014">
    <property type="entry name" value="MscS_channel_TM-2"/>
</dbReference>
<dbReference type="Pfam" id="PF21082">
    <property type="entry name" value="MS_channel_3rd"/>
    <property type="match status" value="1"/>
</dbReference>
<keyword evidence="6" id="KW-0472">Membrane</keyword>
<keyword evidence="3" id="KW-1003">Cell membrane</keyword>
<evidence type="ECO:0000259" key="9">
    <source>
        <dbReference type="Pfam" id="PF21088"/>
    </source>
</evidence>
<dbReference type="Gene3D" id="3.30.70.100">
    <property type="match status" value="1"/>
</dbReference>
<keyword evidence="11" id="KW-1185">Reference proteome</keyword>
<reference evidence="10 11" key="1">
    <citation type="submission" date="2020-12" db="EMBL/GenBank/DDBJ databases">
        <title>Sulforoseuscoccus oceanibium gen. nov., sp. nov., a representative of the phylum Verrucomicrobia with special cytoplasmic membrane, and proposal of Sulforoseuscoccusaceae fam. nov.</title>
        <authorList>
            <person name="Xi F."/>
        </authorList>
    </citation>
    <scope>NUCLEOTIDE SEQUENCE [LARGE SCALE GENOMIC DNA]</scope>
    <source>
        <strain evidence="10 11">T37</strain>
    </source>
</reference>
<feature type="domain" description="Mechanosensitive ion channel MscS" evidence="7">
    <location>
        <begin position="115"/>
        <end position="181"/>
    </location>
</feature>
<dbReference type="InterPro" id="IPR006685">
    <property type="entry name" value="MscS_channel_2nd"/>
</dbReference>
<evidence type="ECO:0000313" key="10">
    <source>
        <dbReference type="EMBL" id="QQL46145.1"/>
    </source>
</evidence>
<dbReference type="Pfam" id="PF21088">
    <property type="entry name" value="MS_channel_1st"/>
    <property type="match status" value="1"/>
</dbReference>
<comment type="subcellular location">
    <subcellularLocation>
        <location evidence="1">Cell membrane</location>
        <topology evidence="1">Multi-pass membrane protein</topology>
    </subcellularLocation>
</comment>
<dbReference type="InterPro" id="IPR023408">
    <property type="entry name" value="MscS_beta-dom_sf"/>
</dbReference>
<dbReference type="InterPro" id="IPR010920">
    <property type="entry name" value="LSM_dom_sf"/>
</dbReference>
<dbReference type="EMBL" id="CP066776">
    <property type="protein sequence ID" value="QQL46145.1"/>
    <property type="molecule type" value="Genomic_DNA"/>
</dbReference>
<dbReference type="InterPro" id="IPR011066">
    <property type="entry name" value="MscS_channel_C_sf"/>
</dbReference>
<protein>
    <submittedName>
        <fullName evidence="10">Mechanosensitive ion channel</fullName>
    </submittedName>
</protein>
<evidence type="ECO:0000259" key="8">
    <source>
        <dbReference type="Pfam" id="PF21082"/>
    </source>
</evidence>
<gene>
    <name evidence="10" type="ORF">G3M56_006065</name>
</gene>
<dbReference type="Gene3D" id="1.10.287.1260">
    <property type="match status" value="1"/>
</dbReference>
<dbReference type="GO" id="GO:0005886">
    <property type="term" value="C:plasma membrane"/>
    <property type="evidence" value="ECO:0007669"/>
    <property type="project" value="UniProtKB-SubCell"/>
</dbReference>
<evidence type="ECO:0000256" key="6">
    <source>
        <dbReference type="ARBA" id="ARBA00023136"/>
    </source>
</evidence>
<sequence>MNPPLAALLTEETLKSIQDQAWNMAVGFAPKLVTALLILLIGWKVAKWIGKLVGKALDVRHVDATLKPFLCTLISAVVKVAVVLSALSTLGIQSTSFIAVLGAAGLAIGMSLKGTLSNFAGGVLILFQRPIQVGEFIEAGGHSGTVKEVNIFNTVLTTPDNKVITIPNNSIATGSLVNFSRNNTRRVDLTFGIGYGDDIDQARSIIQKLIDANPHVLKDPEPSIFVASLADSSVNLGVRVWTETSNYWAVLTDLTEKTKKTFDAEGISIPFPQMDVHVQK</sequence>
<evidence type="ECO:0000256" key="1">
    <source>
        <dbReference type="ARBA" id="ARBA00004651"/>
    </source>
</evidence>
<dbReference type="AlphaFoldDB" id="A0A6B3LA44"/>
<dbReference type="PANTHER" id="PTHR30221">
    <property type="entry name" value="SMALL-CONDUCTANCE MECHANOSENSITIVE CHANNEL"/>
    <property type="match status" value="1"/>
</dbReference>
<evidence type="ECO:0000256" key="2">
    <source>
        <dbReference type="ARBA" id="ARBA00008017"/>
    </source>
</evidence>
<dbReference type="Pfam" id="PF05552">
    <property type="entry name" value="MS_channel_1st_1"/>
    <property type="match status" value="1"/>
</dbReference>
<feature type="domain" description="Mechanosensitive ion channel transmembrane helices 2/3" evidence="9">
    <location>
        <begin position="78"/>
        <end position="110"/>
    </location>
</feature>
<keyword evidence="5" id="KW-1133">Transmembrane helix</keyword>
<keyword evidence="4" id="KW-0812">Transmembrane</keyword>
<feature type="domain" description="Mechanosensitive ion channel MscS C-terminal" evidence="8">
    <location>
        <begin position="187"/>
        <end position="269"/>
    </location>
</feature>
<name>A0A6B3LA44_9BACT</name>
<dbReference type="PANTHER" id="PTHR30221:SF1">
    <property type="entry name" value="SMALL-CONDUCTANCE MECHANOSENSITIVE CHANNEL"/>
    <property type="match status" value="1"/>
</dbReference>
<dbReference type="SUPFAM" id="SSF50182">
    <property type="entry name" value="Sm-like ribonucleoproteins"/>
    <property type="match status" value="1"/>
</dbReference>
<organism evidence="10 11">
    <name type="scientific">Sulfuriroseicoccus oceanibius</name>
    <dbReference type="NCBI Taxonomy" id="2707525"/>
    <lineage>
        <taxon>Bacteria</taxon>
        <taxon>Pseudomonadati</taxon>
        <taxon>Verrucomicrobiota</taxon>
        <taxon>Verrucomicrobiia</taxon>
        <taxon>Verrucomicrobiales</taxon>
        <taxon>Verrucomicrobiaceae</taxon>
        <taxon>Sulfuriroseicoccus</taxon>
    </lineage>
</organism>
<evidence type="ECO:0000256" key="3">
    <source>
        <dbReference type="ARBA" id="ARBA00022475"/>
    </source>
</evidence>
<comment type="similarity">
    <text evidence="2">Belongs to the MscS (TC 1.A.23) family.</text>
</comment>
<dbReference type="RefSeq" id="WP_164362856.1">
    <property type="nucleotide sequence ID" value="NZ_CP066776.1"/>
</dbReference>
<dbReference type="Proteomes" id="UP000475117">
    <property type="component" value="Chromosome"/>
</dbReference>
<dbReference type="InterPro" id="IPR049142">
    <property type="entry name" value="MS_channel_1st"/>
</dbReference>
<dbReference type="GO" id="GO:0008381">
    <property type="term" value="F:mechanosensitive monoatomic ion channel activity"/>
    <property type="evidence" value="ECO:0007669"/>
    <property type="project" value="InterPro"/>
</dbReference>
<evidence type="ECO:0000313" key="11">
    <source>
        <dbReference type="Proteomes" id="UP000475117"/>
    </source>
</evidence>
<dbReference type="SUPFAM" id="SSF82861">
    <property type="entry name" value="Mechanosensitive channel protein MscS (YggB), transmembrane region"/>
    <property type="match status" value="1"/>
</dbReference>
<dbReference type="PROSITE" id="PS01246">
    <property type="entry name" value="UPF0003"/>
    <property type="match status" value="1"/>
</dbReference>
<dbReference type="SUPFAM" id="SSF82689">
    <property type="entry name" value="Mechanosensitive channel protein MscS (YggB), C-terminal domain"/>
    <property type="match status" value="1"/>
</dbReference>
<evidence type="ECO:0000256" key="5">
    <source>
        <dbReference type="ARBA" id="ARBA00022989"/>
    </source>
</evidence>
<dbReference type="Pfam" id="PF00924">
    <property type="entry name" value="MS_channel_2nd"/>
    <property type="match status" value="1"/>
</dbReference>
<dbReference type="InterPro" id="IPR006686">
    <property type="entry name" value="MscS_channel_CS"/>
</dbReference>
<dbReference type="InterPro" id="IPR049278">
    <property type="entry name" value="MS_channel_C"/>
</dbReference>
<dbReference type="InterPro" id="IPR045275">
    <property type="entry name" value="MscS_archaea/bacteria_type"/>
</dbReference>
<evidence type="ECO:0000256" key="4">
    <source>
        <dbReference type="ARBA" id="ARBA00022692"/>
    </source>
</evidence>